<evidence type="ECO:0000313" key="2">
    <source>
        <dbReference type="Proteomes" id="UP000187158"/>
    </source>
</evidence>
<reference evidence="1 2" key="1">
    <citation type="submission" date="2016-11" db="EMBL/GenBank/DDBJ databases">
        <title>Paenibacillus species isolates.</title>
        <authorList>
            <person name="Beno S.M."/>
        </authorList>
    </citation>
    <scope>NUCLEOTIDE SEQUENCE [LARGE SCALE GENOMIC DNA]</scope>
    <source>
        <strain evidence="1 2">FSL H7-0433</strain>
    </source>
</reference>
<comment type="caution">
    <text evidence="1">The sequence shown here is derived from an EMBL/GenBank/DDBJ whole genome shotgun (WGS) entry which is preliminary data.</text>
</comment>
<protein>
    <submittedName>
        <fullName evidence="1">Ketoacyl-ACP synthase III</fullName>
    </submittedName>
</protein>
<evidence type="ECO:0000313" key="1">
    <source>
        <dbReference type="EMBL" id="OMC97542.1"/>
    </source>
</evidence>
<dbReference type="Proteomes" id="UP000187158">
    <property type="component" value="Unassembled WGS sequence"/>
</dbReference>
<dbReference type="Gene3D" id="3.40.47.10">
    <property type="match status" value="1"/>
</dbReference>
<sequence length="73" mass="8247">MTGAKITAIGTYVPAKRLTNADLEQIVDTNNEWIVQRTGIRERRISRQDEYTSDLCAAAVQDLMTRYGKSVQD</sequence>
<gene>
    <name evidence="1" type="ORF">BSO21_33370</name>
</gene>
<name>A0ABX3GFA3_9BACL</name>
<accession>A0ABX3GFA3</accession>
<proteinExistence type="predicted"/>
<organism evidence="1 2">
    <name type="scientific">Paenibacillus odorifer</name>
    <dbReference type="NCBI Taxonomy" id="189426"/>
    <lineage>
        <taxon>Bacteria</taxon>
        <taxon>Bacillati</taxon>
        <taxon>Bacillota</taxon>
        <taxon>Bacilli</taxon>
        <taxon>Bacillales</taxon>
        <taxon>Paenibacillaceae</taxon>
        <taxon>Paenibacillus</taxon>
    </lineage>
</organism>
<dbReference type="EMBL" id="MPVP01000601">
    <property type="protein sequence ID" value="OMC97542.1"/>
    <property type="molecule type" value="Genomic_DNA"/>
</dbReference>
<feature type="non-terminal residue" evidence="1">
    <location>
        <position position="73"/>
    </location>
</feature>
<dbReference type="PANTHER" id="PTHR34069">
    <property type="entry name" value="3-OXOACYL-[ACYL-CARRIER-PROTEIN] SYNTHASE 3"/>
    <property type="match status" value="1"/>
</dbReference>
<dbReference type="PANTHER" id="PTHR34069:SF2">
    <property type="entry name" value="BETA-KETOACYL-[ACYL-CARRIER-PROTEIN] SYNTHASE III"/>
    <property type="match status" value="1"/>
</dbReference>
<dbReference type="InterPro" id="IPR016039">
    <property type="entry name" value="Thiolase-like"/>
</dbReference>
<dbReference type="SUPFAM" id="SSF53901">
    <property type="entry name" value="Thiolase-like"/>
    <property type="match status" value="1"/>
</dbReference>
<keyword evidence="2" id="KW-1185">Reference proteome</keyword>